<evidence type="ECO:0000313" key="1">
    <source>
        <dbReference type="EMBL" id="KAK0062714.1"/>
    </source>
</evidence>
<evidence type="ECO:0000313" key="2">
    <source>
        <dbReference type="Proteomes" id="UP001233172"/>
    </source>
</evidence>
<sequence>MSGATSHFKAKVVKKTKTGGQLMKECDSVGVVPSDAPRGLDRTYPNGISVCVTDMSTSLEEQNLLFTNDSAQHFLNINVEDLAMNTFEPSFLSSQQTMRSCKNSLTFLSALLSAAGSTPATHFNAHKDPVLGSDFGDTHSLSVVKANTNISSKPELCISTDKNLKRMRKTSAVVSRLSSIERTNPRDKFMC</sequence>
<protein>
    <submittedName>
        <fullName evidence="1">Uncharacterized protein</fullName>
    </submittedName>
</protein>
<dbReference type="AlphaFoldDB" id="A0AAD8BXI6"/>
<gene>
    <name evidence="1" type="ORF">Bpfe_007919</name>
</gene>
<accession>A0AAD8BXI6</accession>
<dbReference type="EMBL" id="JASAOG010000024">
    <property type="protein sequence ID" value="KAK0062714.1"/>
    <property type="molecule type" value="Genomic_DNA"/>
</dbReference>
<name>A0AAD8BXI6_BIOPF</name>
<organism evidence="1 2">
    <name type="scientific">Biomphalaria pfeifferi</name>
    <name type="common">Bloodfluke planorb</name>
    <name type="synonym">Freshwater snail</name>
    <dbReference type="NCBI Taxonomy" id="112525"/>
    <lineage>
        <taxon>Eukaryota</taxon>
        <taxon>Metazoa</taxon>
        <taxon>Spiralia</taxon>
        <taxon>Lophotrochozoa</taxon>
        <taxon>Mollusca</taxon>
        <taxon>Gastropoda</taxon>
        <taxon>Heterobranchia</taxon>
        <taxon>Euthyneura</taxon>
        <taxon>Panpulmonata</taxon>
        <taxon>Hygrophila</taxon>
        <taxon>Lymnaeoidea</taxon>
        <taxon>Planorbidae</taxon>
        <taxon>Biomphalaria</taxon>
    </lineage>
</organism>
<dbReference type="Proteomes" id="UP001233172">
    <property type="component" value="Unassembled WGS sequence"/>
</dbReference>
<comment type="caution">
    <text evidence="1">The sequence shown here is derived from an EMBL/GenBank/DDBJ whole genome shotgun (WGS) entry which is preliminary data.</text>
</comment>
<proteinExistence type="predicted"/>
<reference evidence="1" key="2">
    <citation type="submission" date="2023-04" db="EMBL/GenBank/DDBJ databases">
        <authorList>
            <person name="Bu L."/>
            <person name="Lu L."/>
            <person name="Laidemitt M.R."/>
            <person name="Zhang S.M."/>
            <person name="Mutuku M."/>
            <person name="Mkoji G."/>
            <person name="Steinauer M."/>
            <person name="Loker E.S."/>
        </authorList>
    </citation>
    <scope>NUCLEOTIDE SEQUENCE</scope>
    <source>
        <strain evidence="1">KasaAsao</strain>
        <tissue evidence="1">Whole Snail</tissue>
    </source>
</reference>
<reference evidence="1" key="1">
    <citation type="journal article" date="2023" name="PLoS Negl. Trop. Dis.">
        <title>A genome sequence for Biomphalaria pfeifferi, the major vector snail for the human-infecting parasite Schistosoma mansoni.</title>
        <authorList>
            <person name="Bu L."/>
            <person name="Lu L."/>
            <person name="Laidemitt M.R."/>
            <person name="Zhang S.M."/>
            <person name="Mutuku M."/>
            <person name="Mkoji G."/>
            <person name="Steinauer M."/>
            <person name="Loker E.S."/>
        </authorList>
    </citation>
    <scope>NUCLEOTIDE SEQUENCE</scope>
    <source>
        <strain evidence="1">KasaAsao</strain>
    </source>
</reference>
<keyword evidence="2" id="KW-1185">Reference proteome</keyword>